<reference evidence="2 3" key="1">
    <citation type="submission" date="2016-04" db="EMBL/GenBank/DDBJ databases">
        <title>Draft genome of Fonsecaea erecta CBS 125763.</title>
        <authorList>
            <person name="Weiss V.A."/>
            <person name="Vicente V.A."/>
            <person name="Raittz R.T."/>
            <person name="Moreno L.F."/>
            <person name="De Souza E.M."/>
            <person name="Pedrosa F.O."/>
            <person name="Steffens M.B."/>
            <person name="Faoro H."/>
            <person name="Tadra-Sfeir M.Z."/>
            <person name="Najafzadeh M.J."/>
            <person name="Felipe M.S."/>
            <person name="Teixeira M."/>
            <person name="Sun J."/>
            <person name="Xi L."/>
            <person name="Gomes R."/>
            <person name="De Azevedo C.M."/>
            <person name="Salgado C.G."/>
            <person name="Da Silva M.B."/>
            <person name="Nascimento M.F."/>
            <person name="Queiroz-Telles F."/>
            <person name="Attili D.S."/>
            <person name="Gorbushina A."/>
        </authorList>
    </citation>
    <scope>NUCLEOTIDE SEQUENCE [LARGE SCALE GENOMIC DNA]</scope>
    <source>
        <strain evidence="2 3">CBS 125763</strain>
    </source>
</reference>
<keyword evidence="3" id="KW-1185">Reference proteome</keyword>
<protein>
    <submittedName>
        <fullName evidence="2">Uncharacterized protein</fullName>
    </submittedName>
</protein>
<dbReference type="EMBL" id="LVYI01000005">
    <property type="protein sequence ID" value="OAP59404.1"/>
    <property type="molecule type" value="Genomic_DNA"/>
</dbReference>
<sequence>MRPSLCCSFATPPSPGSLLRREDVEKRFAECLDRHCKPGATQSCQLAKFACDKLKTDPKSLSAASPSCDPREVRPTSVGDNPSDAFEKAAWWRAVEEVGKGGDEVEFYNTFSYMSFPRMRTAPHDSDSG</sequence>
<dbReference type="AlphaFoldDB" id="A0A178ZHW7"/>
<accession>A0A178ZHW7</accession>
<dbReference type="RefSeq" id="XP_018692771.1">
    <property type="nucleotide sequence ID" value="XM_018838211.1"/>
</dbReference>
<name>A0A178ZHW7_9EURO</name>
<evidence type="ECO:0000256" key="1">
    <source>
        <dbReference type="SAM" id="MobiDB-lite"/>
    </source>
</evidence>
<comment type="caution">
    <text evidence="2">The sequence shown here is derived from an EMBL/GenBank/DDBJ whole genome shotgun (WGS) entry which is preliminary data.</text>
</comment>
<evidence type="ECO:0000313" key="3">
    <source>
        <dbReference type="Proteomes" id="UP000078343"/>
    </source>
</evidence>
<evidence type="ECO:0000313" key="2">
    <source>
        <dbReference type="EMBL" id="OAP59404.1"/>
    </source>
</evidence>
<organism evidence="2 3">
    <name type="scientific">Fonsecaea erecta</name>
    <dbReference type="NCBI Taxonomy" id="1367422"/>
    <lineage>
        <taxon>Eukaryota</taxon>
        <taxon>Fungi</taxon>
        <taxon>Dikarya</taxon>
        <taxon>Ascomycota</taxon>
        <taxon>Pezizomycotina</taxon>
        <taxon>Eurotiomycetes</taxon>
        <taxon>Chaetothyriomycetidae</taxon>
        <taxon>Chaetothyriales</taxon>
        <taxon>Herpotrichiellaceae</taxon>
        <taxon>Fonsecaea</taxon>
    </lineage>
</organism>
<gene>
    <name evidence="2" type="ORF">AYL99_06702</name>
</gene>
<dbReference type="GeneID" id="30010870"/>
<proteinExistence type="predicted"/>
<dbReference type="Proteomes" id="UP000078343">
    <property type="component" value="Unassembled WGS sequence"/>
</dbReference>
<feature type="region of interest" description="Disordered" evidence="1">
    <location>
        <begin position="57"/>
        <end position="81"/>
    </location>
</feature>